<dbReference type="CDD" id="cd09178">
    <property type="entry name" value="PLDc_N_Snf2_like"/>
    <property type="match status" value="1"/>
</dbReference>
<keyword evidence="4" id="KW-0347">Helicase</keyword>
<dbReference type="InterPro" id="IPR027417">
    <property type="entry name" value="P-loop_NTPase"/>
</dbReference>
<dbReference type="EMBL" id="MAYW01000198">
    <property type="protein sequence ID" value="ODS30614.1"/>
    <property type="molecule type" value="Genomic_DNA"/>
</dbReference>
<organism evidence="4 5">
    <name type="scientific">Candidatus Scalindua rubra</name>
    <dbReference type="NCBI Taxonomy" id="1872076"/>
    <lineage>
        <taxon>Bacteria</taxon>
        <taxon>Pseudomonadati</taxon>
        <taxon>Planctomycetota</taxon>
        <taxon>Candidatus Brocadiia</taxon>
        <taxon>Candidatus Brocadiales</taxon>
        <taxon>Candidatus Scalinduaceae</taxon>
        <taxon>Candidatus Scalindua</taxon>
    </lineage>
</organism>
<dbReference type="GO" id="GO:0004386">
    <property type="term" value="F:helicase activity"/>
    <property type="evidence" value="ECO:0007669"/>
    <property type="project" value="UniProtKB-KW"/>
</dbReference>
<dbReference type="Gene3D" id="3.40.50.300">
    <property type="entry name" value="P-loop containing nucleotide triphosphate hydrolases"/>
    <property type="match status" value="2"/>
</dbReference>
<dbReference type="InterPro" id="IPR000330">
    <property type="entry name" value="SNF2_N"/>
</dbReference>
<dbReference type="PROSITE" id="PS51192">
    <property type="entry name" value="HELICASE_ATP_BIND_1"/>
    <property type="match status" value="1"/>
</dbReference>
<dbReference type="SMART" id="SM00490">
    <property type="entry name" value="HELICc"/>
    <property type="match status" value="1"/>
</dbReference>
<dbReference type="PATRIC" id="fig|1872076.5.peg.5108"/>
<keyword evidence="4" id="KW-0547">Nucleotide-binding</keyword>
<accession>A0A1E3X6K5</accession>
<reference evidence="4 5" key="1">
    <citation type="submission" date="2016-07" db="EMBL/GenBank/DDBJ databases">
        <title>Draft genome of Scalindua rubra, obtained from a brine-seawater interface in the Red Sea, sheds light on salt adaptation in anammox bacteria.</title>
        <authorList>
            <person name="Speth D.R."/>
            <person name="Lagkouvardos I."/>
            <person name="Wang Y."/>
            <person name="Qian P.-Y."/>
            <person name="Dutilh B.E."/>
            <person name="Jetten M.S."/>
        </authorList>
    </citation>
    <scope>NUCLEOTIDE SEQUENCE [LARGE SCALE GENOMIC DNA]</scope>
    <source>
        <strain evidence="4">BSI-1</strain>
    </source>
</reference>
<comment type="caution">
    <text evidence="4">The sequence shown here is derived from an EMBL/GenBank/DDBJ whole genome shotgun (WGS) entry which is preliminary data.</text>
</comment>
<proteinExistence type="predicted"/>
<keyword evidence="1" id="KW-0378">Hydrolase</keyword>
<evidence type="ECO:0000313" key="4">
    <source>
        <dbReference type="EMBL" id="ODS30614.1"/>
    </source>
</evidence>
<feature type="domain" description="Helicase C-terminal" evidence="3">
    <location>
        <begin position="652"/>
        <end position="821"/>
    </location>
</feature>
<dbReference type="Proteomes" id="UP000094056">
    <property type="component" value="Unassembled WGS sequence"/>
</dbReference>
<dbReference type="InterPro" id="IPR014001">
    <property type="entry name" value="Helicase_ATP-bd"/>
</dbReference>
<gene>
    <name evidence="4" type="ORF">SCARUB_04274</name>
</gene>
<dbReference type="SUPFAM" id="SSF56024">
    <property type="entry name" value="Phospholipase D/nuclease"/>
    <property type="match status" value="1"/>
</dbReference>
<dbReference type="SUPFAM" id="SSF52540">
    <property type="entry name" value="P-loop containing nucleoside triphosphate hydrolases"/>
    <property type="match status" value="2"/>
</dbReference>
<dbReference type="InterPro" id="IPR049730">
    <property type="entry name" value="SNF2/RAD54-like_C"/>
</dbReference>
<dbReference type="AlphaFoldDB" id="A0A1E3X6K5"/>
<feature type="domain" description="Helicase ATP-binding" evidence="2">
    <location>
        <begin position="278"/>
        <end position="411"/>
    </location>
</feature>
<name>A0A1E3X6K5_9BACT</name>
<dbReference type="Gene3D" id="3.30.870.10">
    <property type="entry name" value="Endonuclease Chain A"/>
    <property type="match status" value="1"/>
</dbReference>
<dbReference type="InterPro" id="IPR001650">
    <property type="entry name" value="Helicase_C-like"/>
</dbReference>
<dbReference type="PROSITE" id="PS51194">
    <property type="entry name" value="HELICASE_CTER"/>
    <property type="match status" value="1"/>
</dbReference>
<dbReference type="Pfam" id="PF13091">
    <property type="entry name" value="PLDc_2"/>
    <property type="match status" value="1"/>
</dbReference>
<dbReference type="GO" id="GO:0016787">
    <property type="term" value="F:hydrolase activity"/>
    <property type="evidence" value="ECO:0007669"/>
    <property type="project" value="UniProtKB-KW"/>
</dbReference>
<dbReference type="Pfam" id="PF00271">
    <property type="entry name" value="Helicase_C"/>
    <property type="match status" value="1"/>
</dbReference>
<dbReference type="SMART" id="SM00487">
    <property type="entry name" value="DEXDc"/>
    <property type="match status" value="1"/>
</dbReference>
<dbReference type="PANTHER" id="PTHR45766">
    <property type="entry name" value="DNA ANNEALING HELICASE AND ENDONUCLEASE ZRANB3 FAMILY MEMBER"/>
    <property type="match status" value="1"/>
</dbReference>
<dbReference type="Pfam" id="PF00176">
    <property type="entry name" value="SNF2-rel_dom"/>
    <property type="match status" value="1"/>
</dbReference>
<evidence type="ECO:0000313" key="5">
    <source>
        <dbReference type="Proteomes" id="UP000094056"/>
    </source>
</evidence>
<evidence type="ECO:0000259" key="3">
    <source>
        <dbReference type="PROSITE" id="PS51194"/>
    </source>
</evidence>
<evidence type="ECO:0000256" key="1">
    <source>
        <dbReference type="ARBA" id="ARBA00022801"/>
    </source>
</evidence>
<protein>
    <submittedName>
        <fullName evidence="4">Putative helicase</fullName>
    </submittedName>
</protein>
<dbReference type="CDD" id="cd18793">
    <property type="entry name" value="SF2_C_SNF"/>
    <property type="match status" value="1"/>
</dbReference>
<sequence>MSTDLTFFTNEPGAKLVDRFTRTLYAVKFFDVLVGFFRTSGFYRLSDSLESVDKIRILVGLNVDLKTFHVIEAVRSQTNLDFNSHKETRNVAIEAVVTELDASNDDYNTEIGIKKFIEFLTTDCANVNEDIANGGNGKKLEFRAYPSANIHAKVYISRYKEGQVTYGSVITGSSNFSESGLIANREFNVELKNKADVDFALDQFEELWKDGVDISERYVETVKTRTWLNEDITPYELYLKMLYEYLKEDINLDQEIEVDMPEGFMDLQYQQQAIVSAKKILEAYQGVFIADVVGLGKTYISAMLAQQLGGGKLVICPPVLVDYWKETFFEFGVKKYEVESLGKLDKILKRDIDRYETIFIDEAHRFRNEYTQGFEKLTEITYGRKVVLVTATPLNNTFLDLFNQIKLFQSPKRSTIPGMVNLEKFFNKWMSDLKKYKKSNPKYMELIKAGSEEIREKVLKYIMVRRTRSEILKYFNEDMEERGLSFPDLSDPKRIIYKFDEKTGRVFNQTIELLKKFSYARYMPLVFLDRQLTEFELQSQRNVGGFMKGILVKRLESSFFAFKQSIKRFLKSYDDFIQMFENGRVLISKKVNVYDLLENDDEENILKLIEEDKVQEYEASEFKPEFKPTLEQDREILSAIRELWKDVDADPKLDTFIDHLQKGGDLEGKKILTFTESVETGEYLYGKLNEKFIGNVLFFSSKGGQMATGRLVKSEARRKISNNFDPNAKDQEDDIQILISTDVLAEGVNLHKSYSIVNYDLPWNPTRVLQRVGRINRVGTEHEEIHIYNFFPTDESEQELGLEGNIKSKIQAFHDTLGEDARYLTEEEIVTSHELFGDTLYKKLTSKKTYEQEDEEYKSELEYLKFLRDIRDKQPELFERIKRLPKKARSGVNVENDLDGLVTFFRKSKLKKFLYTDGEKAEEIPFFDAVNLFQCEPNVRRLQVPIEYYDYLTKNKEQFDNITLEEVIDPERSRGGLSNEKYVMRRLKVREFRRYSAFTDDDEEYIQVVLEKYNEGVIPKNTTKRIKRQIEEEKEPLKILSILKREIPTRLLGVRQVGHTGFVSQREVILSEWLEGENS</sequence>
<dbReference type="GO" id="GO:0005524">
    <property type="term" value="F:ATP binding"/>
    <property type="evidence" value="ECO:0007669"/>
    <property type="project" value="InterPro"/>
</dbReference>
<dbReference type="InterPro" id="IPR025202">
    <property type="entry name" value="PLD-like_dom"/>
</dbReference>
<dbReference type="PANTHER" id="PTHR45766:SF6">
    <property type="entry name" value="SWI_SNF-RELATED MATRIX-ASSOCIATED ACTIN-DEPENDENT REGULATOR OF CHROMATIN SUBFAMILY A-LIKE PROTEIN 1"/>
    <property type="match status" value="1"/>
</dbReference>
<keyword evidence="4" id="KW-0067">ATP-binding</keyword>
<evidence type="ECO:0000259" key="2">
    <source>
        <dbReference type="PROSITE" id="PS51192"/>
    </source>
</evidence>